<keyword evidence="3" id="KW-0862">Zinc</keyword>
<dbReference type="PANTHER" id="PTHR33823:SF4">
    <property type="entry name" value="GENERAL STRESS PROTEIN 16O"/>
    <property type="match status" value="1"/>
</dbReference>
<proteinExistence type="predicted"/>
<dbReference type="GeneID" id="78315881"/>
<dbReference type="PROSITE" id="PS51128">
    <property type="entry name" value="ZF_DKSA_2"/>
    <property type="match status" value="1"/>
</dbReference>
<evidence type="ECO:0000313" key="7">
    <source>
        <dbReference type="Proteomes" id="UP000190423"/>
    </source>
</evidence>
<evidence type="ECO:0000256" key="2">
    <source>
        <dbReference type="ARBA" id="ARBA00022771"/>
    </source>
</evidence>
<dbReference type="AlphaFoldDB" id="A0A1T4JLF0"/>
<dbReference type="GO" id="GO:0008270">
    <property type="term" value="F:zinc ion binding"/>
    <property type="evidence" value="ECO:0007669"/>
    <property type="project" value="UniProtKB-KW"/>
</dbReference>
<evidence type="ECO:0000256" key="1">
    <source>
        <dbReference type="ARBA" id="ARBA00022723"/>
    </source>
</evidence>
<accession>A0A1T4JLF0</accession>
<keyword evidence="2" id="KW-0863">Zinc-finger</keyword>
<feature type="domain" description="Zinc finger DksA/TraR C4-type" evidence="5">
    <location>
        <begin position="81"/>
        <end position="115"/>
    </location>
</feature>
<feature type="zinc finger region" description="dksA C4-type" evidence="4">
    <location>
        <begin position="85"/>
        <end position="109"/>
    </location>
</feature>
<evidence type="ECO:0000256" key="4">
    <source>
        <dbReference type="PROSITE-ProRule" id="PRU00510"/>
    </source>
</evidence>
<dbReference type="OrthoDB" id="9811543at2"/>
<dbReference type="InterPro" id="IPR037187">
    <property type="entry name" value="DnaK_N"/>
</dbReference>
<evidence type="ECO:0000259" key="5">
    <source>
        <dbReference type="Pfam" id="PF01258"/>
    </source>
</evidence>
<reference evidence="6 7" key="1">
    <citation type="submission" date="2017-02" db="EMBL/GenBank/DDBJ databases">
        <authorList>
            <person name="Peterson S.W."/>
        </authorList>
    </citation>
    <scope>NUCLEOTIDE SEQUENCE [LARGE SCALE GENOMIC DNA]</scope>
    <source>
        <strain evidence="6 7">ATCC BAA-908</strain>
    </source>
</reference>
<gene>
    <name evidence="6" type="ORF">SAMN02745149_00563</name>
</gene>
<keyword evidence="7" id="KW-1185">Reference proteome</keyword>
<dbReference type="Proteomes" id="UP000190423">
    <property type="component" value="Unassembled WGS sequence"/>
</dbReference>
<dbReference type="Pfam" id="PF01258">
    <property type="entry name" value="zf-dskA_traR"/>
    <property type="match status" value="1"/>
</dbReference>
<dbReference type="SUPFAM" id="SSF109635">
    <property type="entry name" value="DnaK suppressor protein DksA, alpha-hairpin domain"/>
    <property type="match status" value="1"/>
</dbReference>
<dbReference type="InterPro" id="IPR000962">
    <property type="entry name" value="Znf_DskA_TraR"/>
</dbReference>
<organism evidence="6 7">
    <name type="scientific">Treponema porcinum</name>
    <dbReference type="NCBI Taxonomy" id="261392"/>
    <lineage>
        <taxon>Bacteria</taxon>
        <taxon>Pseudomonadati</taxon>
        <taxon>Spirochaetota</taxon>
        <taxon>Spirochaetia</taxon>
        <taxon>Spirochaetales</taxon>
        <taxon>Treponemataceae</taxon>
        <taxon>Treponema</taxon>
    </lineage>
</organism>
<name>A0A1T4JLF0_TREPO</name>
<dbReference type="PANTHER" id="PTHR33823">
    <property type="entry name" value="RNA POLYMERASE-BINDING TRANSCRIPTION FACTOR DKSA-RELATED"/>
    <property type="match status" value="1"/>
</dbReference>
<keyword evidence="1" id="KW-0479">Metal-binding</keyword>
<evidence type="ECO:0000256" key="3">
    <source>
        <dbReference type="ARBA" id="ARBA00022833"/>
    </source>
</evidence>
<dbReference type="RefSeq" id="WP_078932481.1">
    <property type="nucleotide sequence ID" value="NZ_FUWG01000003.1"/>
</dbReference>
<evidence type="ECO:0000313" key="6">
    <source>
        <dbReference type="EMBL" id="SJZ31004.1"/>
    </source>
</evidence>
<dbReference type="SUPFAM" id="SSF57716">
    <property type="entry name" value="Glucocorticoid receptor-like (DNA-binding domain)"/>
    <property type="match status" value="1"/>
</dbReference>
<protein>
    <submittedName>
        <fullName evidence="6">Transcriptional regulator, TraR/DksA family</fullName>
    </submittedName>
</protein>
<dbReference type="EMBL" id="FUWG01000003">
    <property type="protein sequence ID" value="SJZ31004.1"/>
    <property type="molecule type" value="Genomic_DNA"/>
</dbReference>
<dbReference type="STRING" id="261392.SAMN02745149_00563"/>
<dbReference type="Gene3D" id="1.20.120.910">
    <property type="entry name" value="DksA, coiled-coil domain"/>
    <property type="match status" value="1"/>
</dbReference>
<sequence length="118" mass="12865">MDDKFIADVKEQLTAQRSTILASLAGQSADMKNLVKPVESGDEADVASDAVDRTILDSLGAQDAQLLRQIDGALERIRLNKYGICIGCGKEIPQARLEALPYALMCINCASAEERKRR</sequence>